<dbReference type="InterPro" id="IPR050685">
    <property type="entry name" value="LDLR"/>
</dbReference>
<dbReference type="PANTHER" id="PTHR24270:SF62">
    <property type="entry name" value="LOW-DENSITY LIPOPROTEIN RECEPTOR-RELATED PROTEIN 2"/>
    <property type="match status" value="1"/>
</dbReference>
<dbReference type="RefSeq" id="XP_022095702.1">
    <property type="nucleotide sequence ID" value="XM_022240010.1"/>
</dbReference>
<dbReference type="CDD" id="cd00112">
    <property type="entry name" value="LDLa"/>
    <property type="match status" value="2"/>
</dbReference>
<dbReference type="PANTHER" id="PTHR24270">
    <property type="entry name" value="LOW-DENSITY LIPOPROTEIN RECEPTOR-RELATED"/>
    <property type="match status" value="1"/>
</dbReference>
<feature type="disulfide bond" evidence="7">
    <location>
        <begin position="231"/>
        <end position="246"/>
    </location>
</feature>
<evidence type="ECO:0000256" key="8">
    <source>
        <dbReference type="SAM" id="Phobius"/>
    </source>
</evidence>
<comment type="subcellular location">
    <subcellularLocation>
        <location evidence="1">Membrane</location>
        <topology evidence="1">Single-pass membrane protein</topology>
    </subcellularLocation>
</comment>
<keyword evidence="3" id="KW-0677">Repeat</keyword>
<dbReference type="KEGG" id="aplc:110981950"/>
<keyword evidence="9" id="KW-1185">Reference proteome</keyword>
<evidence type="ECO:0000256" key="7">
    <source>
        <dbReference type="PROSITE-ProRule" id="PRU00124"/>
    </source>
</evidence>
<dbReference type="OMA" id="FANEPHF"/>
<name>A0A8B7YSM7_ACAPL</name>
<dbReference type="InterPro" id="IPR002172">
    <property type="entry name" value="LDrepeatLR_classA_rpt"/>
</dbReference>
<dbReference type="GO" id="GO:0005886">
    <property type="term" value="C:plasma membrane"/>
    <property type="evidence" value="ECO:0007669"/>
    <property type="project" value="TreeGrafter"/>
</dbReference>
<keyword evidence="6 7" id="KW-1015">Disulfide bond</keyword>
<evidence type="ECO:0000256" key="5">
    <source>
        <dbReference type="ARBA" id="ARBA00023136"/>
    </source>
</evidence>
<dbReference type="Gene3D" id="2.60.120.290">
    <property type="entry name" value="Spermadhesin, CUB domain"/>
    <property type="match status" value="1"/>
</dbReference>
<keyword evidence="4 8" id="KW-1133">Transmembrane helix</keyword>
<evidence type="ECO:0000313" key="10">
    <source>
        <dbReference type="RefSeq" id="XP_022095702.1"/>
    </source>
</evidence>
<dbReference type="SMART" id="SM00192">
    <property type="entry name" value="LDLa"/>
    <property type="match status" value="3"/>
</dbReference>
<keyword evidence="2 8" id="KW-0812">Transmembrane</keyword>
<dbReference type="OrthoDB" id="9990982at2759"/>
<dbReference type="AlphaFoldDB" id="A0A8B7YSM7"/>
<organism evidence="9 10">
    <name type="scientific">Acanthaster planci</name>
    <name type="common">Crown-of-thorns starfish</name>
    <dbReference type="NCBI Taxonomy" id="133434"/>
    <lineage>
        <taxon>Eukaryota</taxon>
        <taxon>Metazoa</taxon>
        <taxon>Echinodermata</taxon>
        <taxon>Eleutherozoa</taxon>
        <taxon>Asterozoa</taxon>
        <taxon>Asteroidea</taxon>
        <taxon>Valvatacea</taxon>
        <taxon>Valvatida</taxon>
        <taxon>Acanthasteridae</taxon>
        <taxon>Acanthaster</taxon>
    </lineage>
</organism>
<dbReference type="PROSITE" id="PS50068">
    <property type="entry name" value="LDLRA_2"/>
    <property type="match status" value="1"/>
</dbReference>
<dbReference type="SUPFAM" id="SSF49854">
    <property type="entry name" value="Spermadhesin, CUB domain"/>
    <property type="match status" value="1"/>
</dbReference>
<dbReference type="Proteomes" id="UP000694845">
    <property type="component" value="Unplaced"/>
</dbReference>
<sequence length="395" mass="43699">MTPYHTSMLVCSGVVMMIIGSAGLGIEIPKKYYGMVDIVSSCGYRSIFTRSFGPSDTYETEATLVYSMIGTEYSSGSTCQYKFSSVSSSSLVVNAEHVPIGFSNGRSCLTFYQSSSSSFRPTTLLAKYCNETLFQVKTQSPYLLIVLSVRSASQAVGFRLVVTPVFESDGDLSNPFRCRDGSVISSNLVNDGHPNCPDKSDENDNSSFPCAGRLIPCGSESGPCIAKEWKCDRIPDCPNAEDEEGCVYKCPGSSDNGESFSEYECRDKSSCFSEYDRCRGHSYGICDDESENMDCDNCDDYSYSLYDESRFSGNGPKFEPYCPMTRTCMTVDKFCNGIRDCPNGADEDYNLCHPSIYWYWTPGQLAGVFIGFIIFVFIVVVIVIVVQKKCRKEVV</sequence>
<dbReference type="GeneID" id="110981950"/>
<gene>
    <name evidence="10" type="primary">LOC110981950</name>
</gene>
<evidence type="ECO:0000313" key="9">
    <source>
        <dbReference type="Proteomes" id="UP000694845"/>
    </source>
</evidence>
<dbReference type="Gene3D" id="2.40.128.620">
    <property type="match status" value="1"/>
</dbReference>
<dbReference type="GO" id="GO:0016192">
    <property type="term" value="P:vesicle-mediated transport"/>
    <property type="evidence" value="ECO:0007669"/>
    <property type="project" value="UniProtKB-ARBA"/>
</dbReference>
<evidence type="ECO:0000256" key="6">
    <source>
        <dbReference type="ARBA" id="ARBA00023157"/>
    </source>
</evidence>
<evidence type="ECO:0000256" key="1">
    <source>
        <dbReference type="ARBA" id="ARBA00004167"/>
    </source>
</evidence>
<dbReference type="Pfam" id="PF00057">
    <property type="entry name" value="Ldl_recept_a"/>
    <property type="match status" value="2"/>
</dbReference>
<feature type="transmembrane region" description="Helical" evidence="8">
    <location>
        <begin position="357"/>
        <end position="386"/>
    </location>
</feature>
<dbReference type="SUPFAM" id="SSF57424">
    <property type="entry name" value="LDL receptor-like module"/>
    <property type="match status" value="3"/>
</dbReference>
<evidence type="ECO:0000256" key="4">
    <source>
        <dbReference type="ARBA" id="ARBA00022989"/>
    </source>
</evidence>
<evidence type="ECO:0000256" key="2">
    <source>
        <dbReference type="ARBA" id="ARBA00022692"/>
    </source>
</evidence>
<proteinExistence type="predicted"/>
<protein>
    <submittedName>
        <fullName evidence="10">Uncharacterized protein LOC110981950</fullName>
    </submittedName>
</protein>
<accession>A0A8B7YSM7</accession>
<dbReference type="Gene3D" id="4.10.400.10">
    <property type="entry name" value="Low-density Lipoprotein Receptor"/>
    <property type="match status" value="2"/>
</dbReference>
<dbReference type="PRINTS" id="PR00261">
    <property type="entry name" value="LDLRECEPTOR"/>
</dbReference>
<keyword evidence="5 8" id="KW-0472">Membrane</keyword>
<reference evidence="10" key="1">
    <citation type="submission" date="2025-08" db="UniProtKB">
        <authorList>
            <consortium name="RefSeq"/>
        </authorList>
    </citation>
    <scope>IDENTIFICATION</scope>
</reference>
<dbReference type="InterPro" id="IPR036055">
    <property type="entry name" value="LDL_receptor-like_sf"/>
</dbReference>
<comment type="caution">
    <text evidence="7">Lacks conserved residue(s) required for the propagation of feature annotation.</text>
</comment>
<evidence type="ECO:0000256" key="3">
    <source>
        <dbReference type="ARBA" id="ARBA00022737"/>
    </source>
</evidence>
<dbReference type="InterPro" id="IPR035914">
    <property type="entry name" value="Sperma_CUB_dom_sf"/>
</dbReference>